<sequence length="365" mass="41753">MSDLEALDPHEAMEMWLDHQRTNRSEATIQSYTYRVGIFVEWCESEGITDLNDLTGRDLHRFDAERRSEGLSVSTVNNQMGTLRLFLRFCETIDGVRDGLAETVDPPSVRKAERADSEKLEPERAQTIFDQLHRFEYGSFDHALFALAWHTGMRLGGLRALDVEDCYLEADDLDRLPQRVPVSDEVLGDVEPPFVWVPHHEGTTALKNQRDGERAVALLDDYADVLRAYINVNRPSITDENDRRPLFCTSKGDGRASKGTLRRHIYKITQPCRFGDCPHGRDPEECVAREHGRESRCPSVRKPHAIRTGAITHHLDRGWSKTDLGSRVNATADTIDTHYDWPDKLRRMQSRRSLLDTLDEDGDEQ</sequence>
<protein>
    <submittedName>
        <fullName evidence="6">Integrase</fullName>
    </submittedName>
</protein>
<dbReference type="Gene3D" id="1.10.150.130">
    <property type="match status" value="1"/>
</dbReference>
<keyword evidence="2 4" id="KW-0238">DNA-binding</keyword>
<keyword evidence="1" id="KW-0229">DNA integration</keyword>
<keyword evidence="3" id="KW-0233">DNA recombination</keyword>
<feature type="domain" description="Core-binding (CB)" evidence="5">
    <location>
        <begin position="7"/>
        <end position="91"/>
    </location>
</feature>
<name>A0A830EZS9_9EURY</name>
<comment type="caution">
    <text evidence="6">The sequence shown here is derived from an EMBL/GenBank/DDBJ whole genome shotgun (WGS) entry which is preliminary data.</text>
</comment>
<dbReference type="RefSeq" id="WP_229870891.1">
    <property type="nucleotide sequence ID" value="NZ_BMPF01000001.1"/>
</dbReference>
<dbReference type="PROSITE" id="PS51900">
    <property type="entry name" value="CB"/>
    <property type="match status" value="1"/>
</dbReference>
<accession>A0A830EZS9</accession>
<evidence type="ECO:0000313" key="6">
    <source>
        <dbReference type="EMBL" id="GGL25672.1"/>
    </source>
</evidence>
<dbReference type="InterPro" id="IPR010998">
    <property type="entry name" value="Integrase_recombinase_N"/>
</dbReference>
<dbReference type="GO" id="GO:0015074">
    <property type="term" value="P:DNA integration"/>
    <property type="evidence" value="ECO:0007669"/>
    <property type="project" value="UniProtKB-KW"/>
</dbReference>
<dbReference type="InterPro" id="IPR013762">
    <property type="entry name" value="Integrase-like_cat_sf"/>
</dbReference>
<dbReference type="EMBL" id="BMPF01000001">
    <property type="protein sequence ID" value="GGL25672.1"/>
    <property type="molecule type" value="Genomic_DNA"/>
</dbReference>
<dbReference type="Pfam" id="PF02899">
    <property type="entry name" value="Phage_int_SAM_1"/>
    <property type="match status" value="1"/>
</dbReference>
<evidence type="ECO:0000256" key="3">
    <source>
        <dbReference type="ARBA" id="ARBA00023172"/>
    </source>
</evidence>
<dbReference type="InterPro" id="IPR011010">
    <property type="entry name" value="DNA_brk_join_enz"/>
</dbReference>
<evidence type="ECO:0000256" key="4">
    <source>
        <dbReference type="PROSITE-ProRule" id="PRU01248"/>
    </source>
</evidence>
<dbReference type="SUPFAM" id="SSF56349">
    <property type="entry name" value="DNA breaking-rejoining enzymes"/>
    <property type="match status" value="1"/>
</dbReference>
<gene>
    <name evidence="6" type="ORF">GCM10009037_06660</name>
</gene>
<evidence type="ECO:0000313" key="7">
    <source>
        <dbReference type="Proteomes" id="UP000628840"/>
    </source>
</evidence>
<proteinExistence type="predicted"/>
<evidence type="ECO:0000256" key="2">
    <source>
        <dbReference type="ARBA" id="ARBA00023125"/>
    </source>
</evidence>
<dbReference type="GO" id="GO:0003677">
    <property type="term" value="F:DNA binding"/>
    <property type="evidence" value="ECO:0007669"/>
    <property type="project" value="UniProtKB-UniRule"/>
</dbReference>
<dbReference type="Gene3D" id="1.10.443.10">
    <property type="entry name" value="Intergrase catalytic core"/>
    <property type="match status" value="1"/>
</dbReference>
<dbReference type="InterPro" id="IPR044068">
    <property type="entry name" value="CB"/>
</dbReference>
<dbReference type="Proteomes" id="UP000628840">
    <property type="component" value="Unassembled WGS sequence"/>
</dbReference>
<dbReference type="InterPro" id="IPR050090">
    <property type="entry name" value="Tyrosine_recombinase_XerCD"/>
</dbReference>
<dbReference type="PANTHER" id="PTHR30349:SF41">
    <property type="entry name" value="INTEGRASE_RECOMBINASE PROTEIN MJ0367-RELATED"/>
    <property type="match status" value="1"/>
</dbReference>
<evidence type="ECO:0000256" key="1">
    <source>
        <dbReference type="ARBA" id="ARBA00022908"/>
    </source>
</evidence>
<reference evidence="6 7" key="1">
    <citation type="journal article" date="2019" name="Int. J. Syst. Evol. Microbiol.">
        <title>The Global Catalogue of Microorganisms (GCM) 10K type strain sequencing project: providing services to taxonomists for standard genome sequencing and annotation.</title>
        <authorList>
            <consortium name="The Broad Institute Genomics Platform"/>
            <consortium name="The Broad Institute Genome Sequencing Center for Infectious Disease"/>
            <person name="Wu L."/>
            <person name="Ma J."/>
        </authorList>
    </citation>
    <scope>NUCLEOTIDE SEQUENCE [LARGE SCALE GENOMIC DNA]</scope>
    <source>
        <strain evidence="6 7">JCM 19585</strain>
    </source>
</reference>
<dbReference type="InterPro" id="IPR004107">
    <property type="entry name" value="Integrase_SAM-like_N"/>
</dbReference>
<dbReference type="PANTHER" id="PTHR30349">
    <property type="entry name" value="PHAGE INTEGRASE-RELATED"/>
    <property type="match status" value="1"/>
</dbReference>
<dbReference type="GO" id="GO:0006310">
    <property type="term" value="P:DNA recombination"/>
    <property type="evidence" value="ECO:0007669"/>
    <property type="project" value="UniProtKB-KW"/>
</dbReference>
<evidence type="ECO:0000259" key="5">
    <source>
        <dbReference type="PROSITE" id="PS51900"/>
    </source>
</evidence>
<organism evidence="6 7">
    <name type="scientific">Halarchaeum grantii</name>
    <dbReference type="NCBI Taxonomy" id="1193105"/>
    <lineage>
        <taxon>Archaea</taxon>
        <taxon>Methanobacteriati</taxon>
        <taxon>Methanobacteriota</taxon>
        <taxon>Stenosarchaea group</taxon>
        <taxon>Halobacteria</taxon>
        <taxon>Halobacteriales</taxon>
        <taxon>Halobacteriaceae</taxon>
    </lineage>
</organism>
<keyword evidence="7" id="KW-1185">Reference proteome</keyword>
<dbReference type="AlphaFoldDB" id="A0A830EZS9"/>